<protein>
    <submittedName>
        <fullName evidence="1">Uncharacterized protein</fullName>
    </submittedName>
</protein>
<name>A0A0A9GM08_ARUDO</name>
<accession>A0A0A9GM08</accession>
<reference evidence="1" key="2">
    <citation type="journal article" date="2015" name="Data Brief">
        <title>Shoot transcriptome of the giant reed, Arundo donax.</title>
        <authorList>
            <person name="Barrero R.A."/>
            <person name="Guerrero F.D."/>
            <person name="Moolhuijzen P."/>
            <person name="Goolsby J.A."/>
            <person name="Tidwell J."/>
            <person name="Bellgard S.E."/>
            <person name="Bellgard M.I."/>
        </authorList>
    </citation>
    <scope>NUCLEOTIDE SEQUENCE</scope>
    <source>
        <tissue evidence="1">Shoot tissue taken approximately 20 cm above the soil surface</tissue>
    </source>
</reference>
<dbReference type="EMBL" id="GBRH01173432">
    <property type="protein sequence ID" value="JAE24464.1"/>
    <property type="molecule type" value="Transcribed_RNA"/>
</dbReference>
<evidence type="ECO:0000313" key="1">
    <source>
        <dbReference type="EMBL" id="JAE24464.1"/>
    </source>
</evidence>
<proteinExistence type="predicted"/>
<organism evidence="1">
    <name type="scientific">Arundo donax</name>
    <name type="common">Giant reed</name>
    <name type="synonym">Donax arundinaceus</name>
    <dbReference type="NCBI Taxonomy" id="35708"/>
    <lineage>
        <taxon>Eukaryota</taxon>
        <taxon>Viridiplantae</taxon>
        <taxon>Streptophyta</taxon>
        <taxon>Embryophyta</taxon>
        <taxon>Tracheophyta</taxon>
        <taxon>Spermatophyta</taxon>
        <taxon>Magnoliopsida</taxon>
        <taxon>Liliopsida</taxon>
        <taxon>Poales</taxon>
        <taxon>Poaceae</taxon>
        <taxon>PACMAD clade</taxon>
        <taxon>Arundinoideae</taxon>
        <taxon>Arundineae</taxon>
        <taxon>Arundo</taxon>
    </lineage>
</organism>
<sequence length="11" mass="1498">MRRRGRARRWP</sequence>
<reference evidence="1" key="1">
    <citation type="submission" date="2014-09" db="EMBL/GenBank/DDBJ databases">
        <authorList>
            <person name="Magalhaes I.L.F."/>
            <person name="Oliveira U."/>
            <person name="Santos F.R."/>
            <person name="Vidigal T.H.D.A."/>
            <person name="Brescovit A.D."/>
            <person name="Santos A.J."/>
        </authorList>
    </citation>
    <scope>NUCLEOTIDE SEQUENCE</scope>
    <source>
        <tissue evidence="1">Shoot tissue taken approximately 20 cm above the soil surface</tissue>
    </source>
</reference>